<dbReference type="Gene3D" id="1.10.10.10">
    <property type="entry name" value="Winged helix-like DNA-binding domain superfamily/Winged helix DNA-binding domain"/>
    <property type="match status" value="1"/>
</dbReference>
<keyword evidence="1 6" id="KW-0597">Phosphoprotein</keyword>
<reference evidence="9 10" key="1">
    <citation type="submission" date="2017-11" db="EMBL/GenBank/DDBJ databases">
        <title>The genome sequence of Pantoea rodasii DSM 26611.</title>
        <authorList>
            <person name="Gao J."/>
            <person name="Mao X."/>
            <person name="Sun J."/>
        </authorList>
    </citation>
    <scope>NUCLEOTIDE SEQUENCE [LARGE SCALE GENOMIC DNA]</scope>
    <source>
        <strain evidence="9 10">DSM 26611</strain>
    </source>
</reference>
<name>A0A2M9WAS5_9GAMM</name>
<dbReference type="RefSeq" id="WP_100702349.1">
    <property type="nucleotide sequence ID" value="NZ_MLFP01000002.1"/>
</dbReference>
<dbReference type="GO" id="GO:0003677">
    <property type="term" value="F:DNA binding"/>
    <property type="evidence" value="ECO:0007669"/>
    <property type="project" value="UniProtKB-KW"/>
</dbReference>
<dbReference type="Gene3D" id="3.40.50.2300">
    <property type="match status" value="1"/>
</dbReference>
<sequence length="207" mass="23289">MKDVLIVDDHPVVRMALRLLLETDNMNVVGETDDGFEALALTKKMSPDLIIVDIDMPSYNGIDLVQRLRHNGFNGGILVLTGKDVDHYIKRSAAAGADGFISKRNNMTELHDAVRAINAGYGFFPLNRKRHGLPDDIQEDKNKIAGLSSKELQVLVYLSKGMKVVEMAHRMNISDKTVSTYKRRLMEKLDIQNMVGLYEFAKRNNIS</sequence>
<dbReference type="PRINTS" id="PR00038">
    <property type="entry name" value="HTHLUXR"/>
</dbReference>
<dbReference type="CDD" id="cd17535">
    <property type="entry name" value="REC_NarL-like"/>
    <property type="match status" value="1"/>
</dbReference>
<dbReference type="EMBL" id="PIQI01000023">
    <property type="protein sequence ID" value="PJZ04640.1"/>
    <property type="molecule type" value="Genomic_DNA"/>
</dbReference>
<feature type="domain" description="Response regulatory" evidence="8">
    <location>
        <begin position="3"/>
        <end position="118"/>
    </location>
</feature>
<keyword evidence="10" id="KW-1185">Reference proteome</keyword>
<comment type="caution">
    <text evidence="9">The sequence shown here is derived from an EMBL/GenBank/DDBJ whole genome shotgun (WGS) entry which is preliminary data.</text>
</comment>
<dbReference type="GO" id="GO:0006355">
    <property type="term" value="P:regulation of DNA-templated transcription"/>
    <property type="evidence" value="ECO:0007669"/>
    <property type="project" value="InterPro"/>
</dbReference>
<evidence type="ECO:0000313" key="10">
    <source>
        <dbReference type="Proteomes" id="UP000232062"/>
    </source>
</evidence>
<dbReference type="PANTHER" id="PTHR43214:SF41">
    <property type="entry name" value="NITRATE_NITRITE RESPONSE REGULATOR PROTEIN NARP"/>
    <property type="match status" value="1"/>
</dbReference>
<keyword evidence="3" id="KW-0805">Transcription regulation</keyword>
<dbReference type="InterPro" id="IPR001789">
    <property type="entry name" value="Sig_transdc_resp-reg_receiver"/>
</dbReference>
<evidence type="ECO:0000256" key="2">
    <source>
        <dbReference type="ARBA" id="ARBA00023012"/>
    </source>
</evidence>
<dbReference type="PANTHER" id="PTHR43214">
    <property type="entry name" value="TWO-COMPONENT RESPONSE REGULATOR"/>
    <property type="match status" value="1"/>
</dbReference>
<evidence type="ECO:0000256" key="3">
    <source>
        <dbReference type="ARBA" id="ARBA00023015"/>
    </source>
</evidence>
<evidence type="ECO:0000259" key="7">
    <source>
        <dbReference type="PROSITE" id="PS50043"/>
    </source>
</evidence>
<evidence type="ECO:0000256" key="6">
    <source>
        <dbReference type="PROSITE-ProRule" id="PRU00169"/>
    </source>
</evidence>
<proteinExistence type="predicted"/>
<dbReference type="InterPro" id="IPR036388">
    <property type="entry name" value="WH-like_DNA-bd_sf"/>
</dbReference>
<feature type="modified residue" description="4-aspartylphosphate" evidence="6">
    <location>
        <position position="53"/>
    </location>
</feature>
<dbReference type="GO" id="GO:0000160">
    <property type="term" value="P:phosphorelay signal transduction system"/>
    <property type="evidence" value="ECO:0007669"/>
    <property type="project" value="InterPro"/>
</dbReference>
<evidence type="ECO:0000256" key="5">
    <source>
        <dbReference type="ARBA" id="ARBA00023163"/>
    </source>
</evidence>
<dbReference type="AlphaFoldDB" id="A0A2M9WAS5"/>
<organism evidence="9 10">
    <name type="scientific">Pantoea rodasii</name>
    <dbReference type="NCBI Taxonomy" id="1076549"/>
    <lineage>
        <taxon>Bacteria</taxon>
        <taxon>Pseudomonadati</taxon>
        <taxon>Pseudomonadota</taxon>
        <taxon>Gammaproteobacteria</taxon>
        <taxon>Enterobacterales</taxon>
        <taxon>Erwiniaceae</taxon>
        <taxon>Pantoea</taxon>
    </lineage>
</organism>
<evidence type="ECO:0000313" key="9">
    <source>
        <dbReference type="EMBL" id="PJZ04640.1"/>
    </source>
</evidence>
<dbReference type="OrthoDB" id="9796655at2"/>
<dbReference type="InterPro" id="IPR058245">
    <property type="entry name" value="NreC/VraR/RcsB-like_REC"/>
</dbReference>
<dbReference type="SUPFAM" id="SSF46894">
    <property type="entry name" value="C-terminal effector domain of the bipartite response regulators"/>
    <property type="match status" value="1"/>
</dbReference>
<keyword evidence="2" id="KW-0902">Two-component regulatory system</keyword>
<accession>A0A2M9WAS5</accession>
<dbReference type="SMART" id="SM00421">
    <property type="entry name" value="HTH_LUXR"/>
    <property type="match status" value="1"/>
</dbReference>
<evidence type="ECO:0000256" key="4">
    <source>
        <dbReference type="ARBA" id="ARBA00023125"/>
    </source>
</evidence>
<dbReference type="InterPro" id="IPR011006">
    <property type="entry name" value="CheY-like_superfamily"/>
</dbReference>
<protein>
    <submittedName>
        <fullName evidence="9">DNA-binding response regulator</fullName>
    </submittedName>
</protein>
<dbReference type="CDD" id="cd06170">
    <property type="entry name" value="LuxR_C_like"/>
    <property type="match status" value="1"/>
</dbReference>
<evidence type="ECO:0000259" key="8">
    <source>
        <dbReference type="PROSITE" id="PS50110"/>
    </source>
</evidence>
<dbReference type="InterPro" id="IPR016032">
    <property type="entry name" value="Sig_transdc_resp-reg_C-effctor"/>
</dbReference>
<dbReference type="Proteomes" id="UP000232062">
    <property type="component" value="Unassembled WGS sequence"/>
</dbReference>
<dbReference type="SMART" id="SM00448">
    <property type="entry name" value="REC"/>
    <property type="match status" value="1"/>
</dbReference>
<dbReference type="InterPro" id="IPR000792">
    <property type="entry name" value="Tscrpt_reg_LuxR_C"/>
</dbReference>
<dbReference type="PROSITE" id="PS50110">
    <property type="entry name" value="RESPONSE_REGULATORY"/>
    <property type="match status" value="1"/>
</dbReference>
<feature type="domain" description="HTH luxR-type" evidence="7">
    <location>
        <begin position="140"/>
        <end position="205"/>
    </location>
</feature>
<dbReference type="InterPro" id="IPR039420">
    <property type="entry name" value="WalR-like"/>
</dbReference>
<gene>
    <name evidence="9" type="ORF">PRCB_14525</name>
</gene>
<evidence type="ECO:0000256" key="1">
    <source>
        <dbReference type="ARBA" id="ARBA00022553"/>
    </source>
</evidence>
<keyword evidence="4 9" id="KW-0238">DNA-binding</keyword>
<dbReference type="Pfam" id="PF00072">
    <property type="entry name" value="Response_reg"/>
    <property type="match status" value="1"/>
</dbReference>
<keyword evidence="5" id="KW-0804">Transcription</keyword>
<dbReference type="STRING" id="1076549.HA45_03500"/>
<dbReference type="Pfam" id="PF00196">
    <property type="entry name" value="GerE"/>
    <property type="match status" value="1"/>
</dbReference>
<dbReference type="PROSITE" id="PS50043">
    <property type="entry name" value="HTH_LUXR_2"/>
    <property type="match status" value="1"/>
</dbReference>
<dbReference type="SUPFAM" id="SSF52172">
    <property type="entry name" value="CheY-like"/>
    <property type="match status" value="1"/>
</dbReference>